<evidence type="ECO:0000256" key="1">
    <source>
        <dbReference type="ARBA" id="ARBA00004651"/>
    </source>
</evidence>
<keyword evidence="3 7" id="KW-0812">Transmembrane</keyword>
<comment type="caution">
    <text evidence="10">The sequence shown here is derived from an EMBL/GenBank/DDBJ whole genome shotgun (WGS) entry which is preliminary data.</text>
</comment>
<feature type="transmembrane region" description="Helical" evidence="8">
    <location>
        <begin position="311"/>
        <end position="329"/>
    </location>
</feature>
<evidence type="ECO:0000313" key="10">
    <source>
        <dbReference type="EMBL" id="HGZ43686.1"/>
    </source>
</evidence>
<proteinExistence type="predicted"/>
<dbReference type="GO" id="GO:0042773">
    <property type="term" value="P:ATP synthesis coupled electron transport"/>
    <property type="evidence" value="ECO:0007669"/>
    <property type="project" value="InterPro"/>
</dbReference>
<evidence type="ECO:0000256" key="8">
    <source>
        <dbReference type="SAM" id="Phobius"/>
    </source>
</evidence>
<dbReference type="PANTHER" id="PTHR42682:SF3">
    <property type="entry name" value="FORMATE HYDROGENLYASE SUBUNIT 3-RELATED"/>
    <property type="match status" value="1"/>
</dbReference>
<evidence type="ECO:0000256" key="2">
    <source>
        <dbReference type="ARBA" id="ARBA00022475"/>
    </source>
</evidence>
<feature type="transmembrane region" description="Helical" evidence="8">
    <location>
        <begin position="85"/>
        <end position="105"/>
    </location>
</feature>
<feature type="transmembrane region" description="Helical" evidence="8">
    <location>
        <begin position="434"/>
        <end position="460"/>
    </location>
</feature>
<dbReference type="PANTHER" id="PTHR42682">
    <property type="entry name" value="HYDROGENASE-4 COMPONENT F"/>
    <property type="match status" value="1"/>
</dbReference>
<dbReference type="GO" id="GO:0016491">
    <property type="term" value="F:oxidoreductase activity"/>
    <property type="evidence" value="ECO:0007669"/>
    <property type="project" value="UniProtKB-KW"/>
</dbReference>
<sequence>MALAELDGMLLACAAWGLTIAVLLPVALVPRRLAAPLPLARAVAVLASLALAACGARGLAGAFPAPLEWWPGLPGDPFRLGVDALSAPFVLLLGALAAASFAAGDHGAAGAGARARLALQAGFVLALAAAFTAGHALLLLVAWEGMTLLSASLVASDVRSARARTATYVYLAVSHAGGACLAAGVLALAAAAGSFQLAEIAAAAPRLPAADVERAAWLVTAGGAVKLGLVPLHVWLPLAHAEAPAPASALLSGAMVKAGLYVLLRFAWQVPGAPPPAWGELLLAGGVVTALAGALYAAFESDAKRLLAHSTVKHAGLLALALGLAASLARAGRWDLAGMALAACLYHAVGHGLAKGLAFLAVGEAVHAAGTRDLEQLGGLARRLPRVSVAALMAALALCGLPLLPCFAGEWLVVQALLRGYGAGGDALRLLVPFAAAGLALATAVAAAALVKLYGIGFLGRPRSAAAAAATAPADRAAERAMLALAALAAGWGVLAPWAVAALHAPVAALAGPALDAAALAPGAGLALRLPGGSGLSPAALLALAAAAGGGMALLLGALGLRRPPRRAPSWACGVTLDARMQYGALGLTKPLRRVFEPVLRIERAREPAPGDRPWFQRAYRHRSGVPPLVERALYAPLVQAVLWTSERARRLQAGSLRAYLAYLLAALVALLLFAR</sequence>
<feature type="transmembrane region" description="Helical" evidence="8">
    <location>
        <begin position="215"/>
        <end position="236"/>
    </location>
</feature>
<feature type="transmembrane region" description="Helical" evidence="8">
    <location>
        <begin position="117"/>
        <end position="143"/>
    </location>
</feature>
<dbReference type="PRINTS" id="PR01437">
    <property type="entry name" value="NUOXDRDTASE4"/>
</dbReference>
<dbReference type="GO" id="GO:0008137">
    <property type="term" value="F:NADH dehydrogenase (ubiquinone) activity"/>
    <property type="evidence" value="ECO:0007669"/>
    <property type="project" value="InterPro"/>
</dbReference>
<accession>A0A832MMD3</accession>
<gene>
    <name evidence="10" type="ORF">ENR23_09725</name>
</gene>
<feature type="transmembrane region" description="Helical" evidence="8">
    <location>
        <begin position="280"/>
        <end position="299"/>
    </location>
</feature>
<name>A0A832MMD3_UNCEI</name>
<evidence type="ECO:0000256" key="5">
    <source>
        <dbReference type="ARBA" id="ARBA00023002"/>
    </source>
</evidence>
<dbReference type="GO" id="GO:0005886">
    <property type="term" value="C:plasma membrane"/>
    <property type="evidence" value="ECO:0007669"/>
    <property type="project" value="UniProtKB-SubCell"/>
</dbReference>
<feature type="transmembrane region" description="Helical" evidence="8">
    <location>
        <begin position="481"/>
        <end position="500"/>
    </location>
</feature>
<dbReference type="AlphaFoldDB" id="A0A832MMD3"/>
<dbReference type="EMBL" id="DSQF01000020">
    <property type="protein sequence ID" value="HGZ43686.1"/>
    <property type="molecule type" value="Genomic_DNA"/>
</dbReference>
<evidence type="ECO:0000256" key="3">
    <source>
        <dbReference type="ARBA" id="ARBA00022692"/>
    </source>
</evidence>
<keyword evidence="6 8" id="KW-0472">Membrane</keyword>
<protein>
    <recommendedName>
        <fullName evidence="9">NADH:quinone oxidoreductase/Mrp antiporter transmembrane domain-containing protein</fullName>
    </recommendedName>
</protein>
<evidence type="ECO:0000259" key="9">
    <source>
        <dbReference type="Pfam" id="PF00361"/>
    </source>
</evidence>
<feature type="domain" description="NADH:quinone oxidoreductase/Mrp antiporter transmembrane" evidence="9">
    <location>
        <begin position="134"/>
        <end position="419"/>
    </location>
</feature>
<evidence type="ECO:0000256" key="6">
    <source>
        <dbReference type="ARBA" id="ARBA00023136"/>
    </source>
</evidence>
<reference evidence="10" key="1">
    <citation type="journal article" date="2020" name="mSystems">
        <title>Genome- and Community-Level Interaction Insights into Carbon Utilization and Element Cycling Functions of Hydrothermarchaeota in Hydrothermal Sediment.</title>
        <authorList>
            <person name="Zhou Z."/>
            <person name="Liu Y."/>
            <person name="Xu W."/>
            <person name="Pan J."/>
            <person name="Luo Z.H."/>
            <person name="Li M."/>
        </authorList>
    </citation>
    <scope>NUCLEOTIDE SEQUENCE [LARGE SCALE GENOMIC DNA]</scope>
    <source>
        <strain evidence="10">SpSt-381</strain>
    </source>
</reference>
<keyword evidence="2" id="KW-1003">Cell membrane</keyword>
<comment type="subcellular location">
    <subcellularLocation>
        <location evidence="1">Cell membrane</location>
        <topology evidence="1">Multi-pass membrane protein</topology>
    </subcellularLocation>
    <subcellularLocation>
        <location evidence="7">Membrane</location>
        <topology evidence="7">Multi-pass membrane protein</topology>
    </subcellularLocation>
</comment>
<feature type="transmembrane region" description="Helical" evidence="8">
    <location>
        <begin position="168"/>
        <end position="195"/>
    </location>
</feature>
<dbReference type="InterPro" id="IPR052175">
    <property type="entry name" value="ComplexI-like_HydComp"/>
</dbReference>
<feature type="transmembrane region" description="Helical" evidence="8">
    <location>
        <begin position="389"/>
        <end position="414"/>
    </location>
</feature>
<organism evidence="10">
    <name type="scientific">Eiseniibacteriota bacterium</name>
    <dbReference type="NCBI Taxonomy" id="2212470"/>
    <lineage>
        <taxon>Bacteria</taxon>
        <taxon>Candidatus Eiseniibacteriota</taxon>
    </lineage>
</organism>
<evidence type="ECO:0000256" key="4">
    <source>
        <dbReference type="ARBA" id="ARBA00022989"/>
    </source>
</evidence>
<evidence type="ECO:0000256" key="7">
    <source>
        <dbReference type="RuleBase" id="RU000320"/>
    </source>
</evidence>
<feature type="transmembrane region" description="Helical" evidence="8">
    <location>
        <begin position="42"/>
        <end position="65"/>
    </location>
</feature>
<dbReference type="InterPro" id="IPR001750">
    <property type="entry name" value="ND/Mrp_TM"/>
</dbReference>
<feature type="transmembrane region" description="Helical" evidence="8">
    <location>
        <begin position="6"/>
        <end position="30"/>
    </location>
</feature>
<dbReference type="Pfam" id="PF00361">
    <property type="entry name" value="Proton_antipo_M"/>
    <property type="match status" value="1"/>
</dbReference>
<feature type="transmembrane region" description="Helical" evidence="8">
    <location>
        <begin position="248"/>
        <end position="268"/>
    </location>
</feature>
<feature type="transmembrane region" description="Helical" evidence="8">
    <location>
        <begin position="539"/>
        <end position="561"/>
    </location>
</feature>
<feature type="transmembrane region" description="Helical" evidence="8">
    <location>
        <begin position="657"/>
        <end position="675"/>
    </location>
</feature>
<dbReference type="InterPro" id="IPR003918">
    <property type="entry name" value="NADH_UbQ_OxRdtase"/>
</dbReference>
<keyword evidence="4 8" id="KW-1133">Transmembrane helix</keyword>
<keyword evidence="5" id="KW-0560">Oxidoreductase</keyword>